<evidence type="ECO:0000256" key="3">
    <source>
        <dbReference type="ARBA" id="ARBA00023125"/>
    </source>
</evidence>
<dbReference type="Proteomes" id="UP000019140">
    <property type="component" value="Unassembled WGS sequence"/>
</dbReference>
<reference evidence="8 9" key="1">
    <citation type="journal article" date="2014" name="Nature">
        <title>An environmental bacterial taxon with a large and distinct metabolic repertoire.</title>
        <authorList>
            <person name="Wilson M.C."/>
            <person name="Mori T."/>
            <person name="Ruckert C."/>
            <person name="Uria A.R."/>
            <person name="Helf M.J."/>
            <person name="Takada K."/>
            <person name="Gernert C."/>
            <person name="Steffens U.A."/>
            <person name="Heycke N."/>
            <person name="Schmitt S."/>
            <person name="Rinke C."/>
            <person name="Helfrich E.J."/>
            <person name="Brachmann A.O."/>
            <person name="Gurgui C."/>
            <person name="Wakimoto T."/>
            <person name="Kracht M."/>
            <person name="Crusemann M."/>
            <person name="Hentschel U."/>
            <person name="Abe I."/>
            <person name="Matsunaga S."/>
            <person name="Kalinowski J."/>
            <person name="Takeyama H."/>
            <person name="Piel J."/>
        </authorList>
    </citation>
    <scope>NUCLEOTIDE SEQUENCE [LARGE SCALE GENOMIC DNA]</scope>
    <source>
        <strain evidence="9">TSY2</strain>
    </source>
</reference>
<dbReference type="AlphaFoldDB" id="W4M9S1"/>
<dbReference type="SUPFAM" id="SSF55073">
    <property type="entry name" value="Nucleotide cyclase"/>
    <property type="match status" value="1"/>
</dbReference>
<dbReference type="CDD" id="cd07302">
    <property type="entry name" value="CHD"/>
    <property type="match status" value="1"/>
</dbReference>
<dbReference type="GO" id="GO:0004016">
    <property type="term" value="F:adenylate cyclase activity"/>
    <property type="evidence" value="ECO:0007669"/>
    <property type="project" value="TreeGrafter"/>
</dbReference>
<dbReference type="HOGENOM" id="CLU_004435_3_1_7"/>
<evidence type="ECO:0000256" key="1">
    <source>
        <dbReference type="ARBA" id="ARBA00022741"/>
    </source>
</evidence>
<dbReference type="SMART" id="SM00044">
    <property type="entry name" value="CYCc"/>
    <property type="match status" value="1"/>
</dbReference>
<dbReference type="SUPFAM" id="SSF52540">
    <property type="entry name" value="P-loop containing nucleoside triphosphate hydrolases"/>
    <property type="match status" value="1"/>
</dbReference>
<dbReference type="InterPro" id="IPR001867">
    <property type="entry name" value="OmpR/PhoB-type_DNA-bd"/>
</dbReference>
<dbReference type="GO" id="GO:0009190">
    <property type="term" value="P:cyclic nucleotide biosynthetic process"/>
    <property type="evidence" value="ECO:0007669"/>
    <property type="project" value="InterPro"/>
</dbReference>
<protein>
    <recommendedName>
        <fullName evidence="10">Guanylate cyclase domain-containing protein</fullName>
    </recommendedName>
</protein>
<dbReference type="Gene3D" id="1.25.40.10">
    <property type="entry name" value="Tetratricopeptide repeat domain"/>
    <property type="match status" value="2"/>
</dbReference>
<dbReference type="EMBL" id="AZHX01000570">
    <property type="protein sequence ID" value="ETX06920.1"/>
    <property type="molecule type" value="Genomic_DNA"/>
</dbReference>
<dbReference type="InterPro" id="IPR027417">
    <property type="entry name" value="P-loop_NTPase"/>
</dbReference>
<feature type="compositionally biased region" description="Basic and acidic residues" evidence="5">
    <location>
        <begin position="64"/>
        <end position="74"/>
    </location>
</feature>
<dbReference type="InterPro" id="IPR011990">
    <property type="entry name" value="TPR-like_helical_dom_sf"/>
</dbReference>
<dbReference type="GO" id="GO:0000160">
    <property type="term" value="P:phosphorelay signal transduction system"/>
    <property type="evidence" value="ECO:0007669"/>
    <property type="project" value="InterPro"/>
</dbReference>
<dbReference type="PROSITE" id="PS50125">
    <property type="entry name" value="GUANYLATE_CYCLASE_2"/>
    <property type="match status" value="1"/>
</dbReference>
<evidence type="ECO:0000259" key="7">
    <source>
        <dbReference type="PROSITE" id="PS51755"/>
    </source>
</evidence>
<dbReference type="Pfam" id="PF00211">
    <property type="entry name" value="Guanylate_cyc"/>
    <property type="match status" value="1"/>
</dbReference>
<evidence type="ECO:0000313" key="8">
    <source>
        <dbReference type="EMBL" id="ETX06920.1"/>
    </source>
</evidence>
<dbReference type="Gene3D" id="3.30.70.1230">
    <property type="entry name" value="Nucleotide cyclase"/>
    <property type="match status" value="1"/>
</dbReference>
<dbReference type="InterPro" id="IPR029787">
    <property type="entry name" value="Nucleotide_cyclase"/>
</dbReference>
<dbReference type="PANTHER" id="PTHR16305:SF28">
    <property type="entry name" value="GUANYLATE CYCLASE DOMAIN-CONTAINING PROTEIN"/>
    <property type="match status" value="1"/>
</dbReference>
<feature type="region of interest" description="Disordered" evidence="5">
    <location>
        <begin position="42"/>
        <end position="75"/>
    </location>
</feature>
<name>W4M9S1_9BACT</name>
<dbReference type="PATRIC" id="fig|1429439.4.peg.2422"/>
<evidence type="ECO:0000256" key="5">
    <source>
        <dbReference type="SAM" id="MobiDB-lite"/>
    </source>
</evidence>
<dbReference type="Pfam" id="PF13191">
    <property type="entry name" value="AAA_16"/>
    <property type="match status" value="1"/>
</dbReference>
<dbReference type="PANTHER" id="PTHR16305">
    <property type="entry name" value="TESTICULAR SOLUBLE ADENYLYL CYCLASE"/>
    <property type="match status" value="1"/>
</dbReference>
<keyword evidence="9" id="KW-1185">Reference proteome</keyword>
<feature type="compositionally biased region" description="Polar residues" evidence="5">
    <location>
        <begin position="46"/>
        <end position="63"/>
    </location>
</feature>
<dbReference type="InterPro" id="IPR041664">
    <property type="entry name" value="AAA_16"/>
</dbReference>
<dbReference type="PROSITE" id="PS51755">
    <property type="entry name" value="OMPR_PHOB"/>
    <property type="match status" value="1"/>
</dbReference>
<dbReference type="InterPro" id="IPR001054">
    <property type="entry name" value="A/G_cyclase"/>
</dbReference>
<proteinExistence type="predicted"/>
<evidence type="ECO:0000313" key="9">
    <source>
        <dbReference type="Proteomes" id="UP000019140"/>
    </source>
</evidence>
<feature type="non-terminal residue" evidence="8">
    <location>
        <position position="1"/>
    </location>
</feature>
<gene>
    <name evidence="8" type="ORF">ETSY2_14195</name>
</gene>
<keyword evidence="1" id="KW-0547">Nucleotide-binding</keyword>
<evidence type="ECO:0008006" key="10">
    <source>
        <dbReference type="Google" id="ProtNLM"/>
    </source>
</evidence>
<evidence type="ECO:0000256" key="2">
    <source>
        <dbReference type="ARBA" id="ARBA00022840"/>
    </source>
</evidence>
<keyword evidence="2" id="KW-0067">ATP-binding</keyword>
<evidence type="ECO:0000256" key="4">
    <source>
        <dbReference type="PROSITE-ProRule" id="PRU01091"/>
    </source>
</evidence>
<dbReference type="GO" id="GO:0003677">
    <property type="term" value="F:DNA binding"/>
    <property type="evidence" value="ECO:0007669"/>
    <property type="project" value="UniProtKB-UniRule"/>
</dbReference>
<dbReference type="GO" id="GO:0005737">
    <property type="term" value="C:cytoplasm"/>
    <property type="evidence" value="ECO:0007669"/>
    <property type="project" value="TreeGrafter"/>
</dbReference>
<comment type="caution">
    <text evidence="8">The sequence shown here is derived from an EMBL/GenBank/DDBJ whole genome shotgun (WGS) entry which is preliminary data.</text>
</comment>
<dbReference type="Gene3D" id="3.40.50.300">
    <property type="entry name" value="P-loop containing nucleotide triphosphate hydrolases"/>
    <property type="match status" value="1"/>
</dbReference>
<evidence type="ECO:0000259" key="6">
    <source>
        <dbReference type="PROSITE" id="PS50125"/>
    </source>
</evidence>
<dbReference type="SUPFAM" id="SSF48452">
    <property type="entry name" value="TPR-like"/>
    <property type="match status" value="2"/>
</dbReference>
<sequence length="1126" mass="125941">NAPMRELRRALGDQARALEFIETVHRRGYRFIATVKAIQRARESDTTQASQGEGPTAEETATSRSEKFVQDQKGEGQASRRQLTVMFCALVEFTTLARQFDPEELRELTQVYYRACTKVIHHYDGYMAQYLGDRLLVYFGYPHAHEDDAQRAVRAGLDILRDLDSLNARVEEGHGVRIAVRVGIHTGLVVVGGDHESGSQERLAFGEAPNLAAWLQSLASPNQIVLSDETRRLAGERFSYEDVVVKALKGVEASLQIYRVVREQTDASRFDATVIPNLTTLVGREEERALLLRHWEQAKAGEGQVILISGEAGIGKSRLAHTLREQVDTEGYYWVQYQCSPYHRNSAFYPFMMQLEKAAEFTRDDTDLQKLAKLEALLWESTEAHDDVPLVATLLSIPTGDRYPALNLSPQQQRARTIKVLADQIVGLAYQQPLCVTMEDAHWSDPTSLEVLNAIRYRALDMQVLVVITSRPEFDVHKQIESHITVLTLNRLSQSQSVAMVNRLTAGNELSPATRDDIVTKADGIPLFIEEVTKTVIETARRDEDGDRDQLPRFSLVQDIPQTLQGLLLARLDRLGAVVEVAQIGATLGREFTYDLIAAVVRWRDSELEDALHQLVESGLLFCSGRPPESSYRFKHALIQAAAYGLLLVQKRQQLHARIAQVIDDEFPTLAATEPELLARHCAEARLYEEAVTYYYRAGQQALQRSAHLETVNQISRGLALLKSLPATPATAGQEVDLQMTLGPALTATKGYAAPEVEQTYARALALCDQVGETPQLFPVLRGLWIFNVLRGRLQAAHELGGQCLALAHRLHDVDRLPEAHRVLGTTLFYLGEFRAALAHFEQGIEQYDPHRHRTHAFLYGQDPGVTCRTYAAWTLWFLGYSDKALDMMNSALSLARELSHPFTLADALVFAAGLHEYRREGSLAQECSEEAIALSAPEDFTFMIAMGTIRLGSGLAQQGQIQKGIALIQQGNQAFQDTGAVLPPNLVAQGEAHGRSDQLQDRLDTLERALDVSQQTGECYYDAELHRLKGEFLLQFEQTMPAAQGSRSKVVEAESCFRRALDIARRQQAKSCELRATVSLSRLWFEQGQREKARTLLAPVYSWFTEGFDTADLQEAKALIEEQSQ</sequence>
<feature type="DNA-binding region" description="OmpR/PhoB-type" evidence="4">
    <location>
        <begin position="1"/>
        <end position="33"/>
    </location>
</feature>
<dbReference type="GO" id="GO:0006355">
    <property type="term" value="P:regulation of DNA-templated transcription"/>
    <property type="evidence" value="ECO:0007669"/>
    <property type="project" value="InterPro"/>
</dbReference>
<feature type="domain" description="OmpR/PhoB-type" evidence="7">
    <location>
        <begin position="1"/>
        <end position="33"/>
    </location>
</feature>
<keyword evidence="3 4" id="KW-0238">DNA-binding</keyword>
<dbReference type="GO" id="GO:0005524">
    <property type="term" value="F:ATP binding"/>
    <property type="evidence" value="ECO:0007669"/>
    <property type="project" value="UniProtKB-KW"/>
</dbReference>
<accession>W4M9S1</accession>
<organism evidence="8 9">
    <name type="scientific">Candidatus Entotheonella gemina</name>
    <dbReference type="NCBI Taxonomy" id="1429439"/>
    <lineage>
        <taxon>Bacteria</taxon>
        <taxon>Pseudomonadati</taxon>
        <taxon>Nitrospinota/Tectimicrobiota group</taxon>
        <taxon>Candidatus Tectimicrobiota</taxon>
        <taxon>Candidatus Entotheonellia</taxon>
        <taxon>Candidatus Entotheonellales</taxon>
        <taxon>Candidatus Entotheonellaceae</taxon>
        <taxon>Candidatus Entotheonella</taxon>
    </lineage>
</organism>
<feature type="domain" description="Guanylate cyclase" evidence="6">
    <location>
        <begin position="84"/>
        <end position="216"/>
    </location>
</feature>